<proteinExistence type="predicted"/>
<evidence type="ECO:0000259" key="1">
    <source>
        <dbReference type="Pfam" id="PF01844"/>
    </source>
</evidence>
<dbReference type="GO" id="GO:0003676">
    <property type="term" value="F:nucleic acid binding"/>
    <property type="evidence" value="ECO:0007669"/>
    <property type="project" value="InterPro"/>
</dbReference>
<evidence type="ECO:0000313" key="3">
    <source>
        <dbReference type="Proteomes" id="UP000184185"/>
    </source>
</evidence>
<organism evidence="2 3">
    <name type="scientific">Pseudobutyrivibrio xylanivorans DSM 14809</name>
    <dbReference type="NCBI Taxonomy" id="1123012"/>
    <lineage>
        <taxon>Bacteria</taxon>
        <taxon>Bacillati</taxon>
        <taxon>Bacillota</taxon>
        <taxon>Clostridia</taxon>
        <taxon>Lachnospirales</taxon>
        <taxon>Lachnospiraceae</taxon>
        <taxon>Pseudobutyrivibrio</taxon>
    </lineage>
</organism>
<dbReference type="InterPro" id="IPR002711">
    <property type="entry name" value="HNH"/>
</dbReference>
<dbReference type="RefSeq" id="WP_242939630.1">
    <property type="nucleotide sequence ID" value="NZ_FQYQ01000032.1"/>
</dbReference>
<dbReference type="Gene3D" id="1.10.30.50">
    <property type="match status" value="1"/>
</dbReference>
<name>A0A1M6KP96_PSEXY</name>
<protein>
    <submittedName>
        <fullName evidence="2">TIGR02646 family protein</fullName>
    </submittedName>
</protein>
<keyword evidence="3" id="KW-1185">Reference proteome</keyword>
<dbReference type="EMBL" id="FQYQ01000032">
    <property type="protein sequence ID" value="SHJ60769.1"/>
    <property type="molecule type" value="Genomic_DNA"/>
</dbReference>
<dbReference type="GO" id="GO:0004519">
    <property type="term" value="F:endonuclease activity"/>
    <property type="evidence" value="ECO:0007669"/>
    <property type="project" value="InterPro"/>
</dbReference>
<accession>A0A1M6KP96</accession>
<dbReference type="Proteomes" id="UP000184185">
    <property type="component" value="Unassembled WGS sequence"/>
</dbReference>
<reference evidence="2 3" key="1">
    <citation type="submission" date="2016-11" db="EMBL/GenBank/DDBJ databases">
        <authorList>
            <person name="Jaros S."/>
            <person name="Januszkiewicz K."/>
            <person name="Wedrychowicz H."/>
        </authorList>
    </citation>
    <scope>NUCLEOTIDE SEQUENCE [LARGE SCALE GENOMIC DNA]</scope>
    <source>
        <strain evidence="2 3">DSM 14809</strain>
    </source>
</reference>
<dbReference type="GO" id="GO:0008270">
    <property type="term" value="F:zinc ion binding"/>
    <property type="evidence" value="ECO:0007669"/>
    <property type="project" value="InterPro"/>
</dbReference>
<dbReference type="AlphaFoldDB" id="A0A1M6KP96"/>
<gene>
    <name evidence="2" type="ORF">SAMN02745725_02913</name>
</gene>
<feature type="domain" description="HNH" evidence="1">
    <location>
        <begin position="44"/>
        <end position="83"/>
    </location>
</feature>
<sequence length="213" mass="24788">MPAPESLEIEKAKKSGTYNTPEVVERLKDDFDGKCYLCELKPLMDFQIEHLKSHHNGKDRDLEFDWNNLFLACPHCNKEKNKREYDIGIIDCCLVDPEILIKFNFVNQKVVLEPADALNDNVSKTIKLLDEIYNDSQAGMKVYESKARTDALKHEMNRLFKALSGYKNNPDDKIIKRYLQVLLGRKSAFAAFKRQYVRDNAVEYDDLVKYLDD</sequence>
<dbReference type="Pfam" id="PF01844">
    <property type="entry name" value="HNH"/>
    <property type="match status" value="1"/>
</dbReference>
<evidence type="ECO:0000313" key="2">
    <source>
        <dbReference type="EMBL" id="SHJ60769.1"/>
    </source>
</evidence>